<dbReference type="GO" id="GO:0015833">
    <property type="term" value="P:peptide transport"/>
    <property type="evidence" value="ECO:0007669"/>
    <property type="project" value="TreeGrafter"/>
</dbReference>
<dbReference type="SUPFAM" id="SSF53850">
    <property type="entry name" value="Periplasmic binding protein-like II"/>
    <property type="match status" value="1"/>
</dbReference>
<feature type="signal peptide" evidence="3">
    <location>
        <begin position="1"/>
        <end position="23"/>
    </location>
</feature>
<evidence type="ECO:0000313" key="5">
    <source>
        <dbReference type="EMBL" id="STT73088.1"/>
    </source>
</evidence>
<name>A0A377X9K3_KLEPN</name>
<feature type="domain" description="Solute-binding protein family 5" evidence="4">
    <location>
        <begin position="71"/>
        <end position="174"/>
    </location>
</feature>
<evidence type="ECO:0000313" key="6">
    <source>
        <dbReference type="Proteomes" id="UP000254340"/>
    </source>
</evidence>
<keyword evidence="2 3" id="KW-0732">Signal</keyword>
<sequence>MSTGKTTLALLLSALLPAGAAWAAGNDTLVTAQKPLRSPFNPQIASSGPSFVASSQVLYNRLVSFDPVKNTPIPSLATEWHVSEEWQTWTFTLRQGVKFNSQQILQPTRDFNADDVLFSVLRQMDPQHPYHKVSQGNYEYFHDVGLDKLIKSVKKVDDYHVQFELTSRTRRFLPTGAWTSPLFCRQSMVRRC</sequence>
<evidence type="ECO:0000256" key="2">
    <source>
        <dbReference type="ARBA" id="ARBA00022729"/>
    </source>
</evidence>
<gene>
    <name evidence="5" type="primary">dppA_3</name>
    <name evidence="5" type="ORF">NCTC5047_00775</name>
</gene>
<dbReference type="PANTHER" id="PTHR30290">
    <property type="entry name" value="PERIPLASMIC BINDING COMPONENT OF ABC TRANSPORTER"/>
    <property type="match status" value="1"/>
</dbReference>
<dbReference type="EMBL" id="UGLH01000004">
    <property type="protein sequence ID" value="STT73088.1"/>
    <property type="molecule type" value="Genomic_DNA"/>
</dbReference>
<evidence type="ECO:0000256" key="1">
    <source>
        <dbReference type="ARBA" id="ARBA00005695"/>
    </source>
</evidence>
<dbReference type="PANTHER" id="PTHR30290:SF38">
    <property type="entry name" value="D,D-DIPEPTIDE-BINDING PERIPLASMIC PROTEIN DDPA-RELATED"/>
    <property type="match status" value="1"/>
</dbReference>
<evidence type="ECO:0000259" key="4">
    <source>
        <dbReference type="Pfam" id="PF00496"/>
    </source>
</evidence>
<dbReference type="InterPro" id="IPR000914">
    <property type="entry name" value="SBP_5_dom"/>
</dbReference>
<evidence type="ECO:0000256" key="3">
    <source>
        <dbReference type="SAM" id="SignalP"/>
    </source>
</evidence>
<reference evidence="5 6" key="1">
    <citation type="submission" date="2018-06" db="EMBL/GenBank/DDBJ databases">
        <authorList>
            <consortium name="Pathogen Informatics"/>
            <person name="Doyle S."/>
        </authorList>
    </citation>
    <scope>NUCLEOTIDE SEQUENCE [LARGE SCALE GENOMIC DNA]</scope>
    <source>
        <strain evidence="5 6">NCTC5047</strain>
    </source>
</reference>
<dbReference type="GO" id="GO:1904680">
    <property type="term" value="F:peptide transmembrane transporter activity"/>
    <property type="evidence" value="ECO:0007669"/>
    <property type="project" value="TreeGrafter"/>
</dbReference>
<dbReference type="Gene3D" id="3.90.76.10">
    <property type="entry name" value="Dipeptide-binding Protein, Domain 1"/>
    <property type="match status" value="1"/>
</dbReference>
<dbReference type="Pfam" id="PF00496">
    <property type="entry name" value="SBP_bac_5"/>
    <property type="match status" value="1"/>
</dbReference>
<feature type="chain" id="PRO_5017062112" evidence="3">
    <location>
        <begin position="24"/>
        <end position="192"/>
    </location>
</feature>
<dbReference type="InterPro" id="IPR039424">
    <property type="entry name" value="SBP_5"/>
</dbReference>
<dbReference type="Proteomes" id="UP000254340">
    <property type="component" value="Unassembled WGS sequence"/>
</dbReference>
<organism evidence="5 6">
    <name type="scientific">Klebsiella pneumoniae</name>
    <dbReference type="NCBI Taxonomy" id="573"/>
    <lineage>
        <taxon>Bacteria</taxon>
        <taxon>Pseudomonadati</taxon>
        <taxon>Pseudomonadota</taxon>
        <taxon>Gammaproteobacteria</taxon>
        <taxon>Enterobacterales</taxon>
        <taxon>Enterobacteriaceae</taxon>
        <taxon>Klebsiella/Raoultella group</taxon>
        <taxon>Klebsiella</taxon>
        <taxon>Klebsiella pneumoniae complex</taxon>
    </lineage>
</organism>
<dbReference type="AlphaFoldDB" id="A0A377X9K3"/>
<accession>A0A377X9K3</accession>
<proteinExistence type="inferred from homology"/>
<protein>
    <submittedName>
        <fullName evidence="5">Dipeptide-binding ABC transporter</fullName>
    </submittedName>
</protein>
<comment type="similarity">
    <text evidence="1">Belongs to the bacterial solute-binding protein 5 family.</text>
</comment>